<evidence type="ECO:0000256" key="7">
    <source>
        <dbReference type="ARBA" id="ARBA00023136"/>
    </source>
</evidence>
<keyword evidence="5 8" id="KW-0812">Transmembrane</keyword>
<keyword evidence="3" id="KW-1003">Cell membrane</keyword>
<name>A0ABU0H1V3_9HYPH</name>
<keyword evidence="6 8" id="KW-1133">Transmembrane helix</keyword>
<evidence type="ECO:0000313" key="10">
    <source>
        <dbReference type="EMBL" id="MDQ0436278.1"/>
    </source>
</evidence>
<accession>A0ABU0H1V3</accession>
<keyword evidence="11" id="KW-1185">Reference proteome</keyword>
<feature type="transmembrane region" description="Helical" evidence="8">
    <location>
        <begin position="333"/>
        <end position="355"/>
    </location>
</feature>
<feature type="transmembrane region" description="Helical" evidence="8">
    <location>
        <begin position="395"/>
        <end position="416"/>
    </location>
</feature>
<dbReference type="PROSITE" id="PS50928">
    <property type="entry name" value="ABC_TM1"/>
    <property type="match status" value="2"/>
</dbReference>
<keyword evidence="2 8" id="KW-0813">Transport</keyword>
<evidence type="ECO:0000256" key="3">
    <source>
        <dbReference type="ARBA" id="ARBA00022475"/>
    </source>
</evidence>
<reference evidence="10 11" key="1">
    <citation type="submission" date="2023-07" db="EMBL/GenBank/DDBJ databases">
        <title>Genomic Encyclopedia of Type Strains, Phase IV (KMG-IV): sequencing the most valuable type-strain genomes for metagenomic binning, comparative biology and taxonomic classification.</title>
        <authorList>
            <person name="Goeker M."/>
        </authorList>
    </citation>
    <scope>NUCLEOTIDE SEQUENCE [LARGE SCALE GENOMIC DNA]</scope>
    <source>
        <strain evidence="10 11">B6-8</strain>
    </source>
</reference>
<comment type="similarity">
    <text evidence="8">Belongs to the binding-protein-dependent transport system permease family.</text>
</comment>
<dbReference type="InterPro" id="IPR035906">
    <property type="entry name" value="MetI-like_sf"/>
</dbReference>
<evidence type="ECO:0000256" key="1">
    <source>
        <dbReference type="ARBA" id="ARBA00004429"/>
    </source>
</evidence>
<feature type="transmembrane region" description="Helical" evidence="8">
    <location>
        <begin position="110"/>
        <end position="130"/>
    </location>
</feature>
<feature type="domain" description="ABC transmembrane type-1" evidence="9">
    <location>
        <begin position="74"/>
        <end position="258"/>
    </location>
</feature>
<feature type="transmembrane region" description="Helical" evidence="8">
    <location>
        <begin position="285"/>
        <end position="313"/>
    </location>
</feature>
<evidence type="ECO:0000256" key="4">
    <source>
        <dbReference type="ARBA" id="ARBA00022519"/>
    </source>
</evidence>
<feature type="transmembrane region" description="Helical" evidence="8">
    <location>
        <begin position="74"/>
        <end position="98"/>
    </location>
</feature>
<dbReference type="PANTHER" id="PTHR43357">
    <property type="entry name" value="INNER MEMBRANE ABC TRANSPORTER PERMEASE PROTEIN YDCV"/>
    <property type="match status" value="1"/>
</dbReference>
<dbReference type="InterPro" id="IPR000515">
    <property type="entry name" value="MetI-like"/>
</dbReference>
<gene>
    <name evidence="10" type="ORF">QO014_000648</name>
</gene>
<feature type="transmembrane region" description="Helical" evidence="8">
    <location>
        <begin position="194"/>
        <end position="217"/>
    </location>
</feature>
<feature type="transmembrane region" description="Helical" evidence="8">
    <location>
        <begin position="237"/>
        <end position="256"/>
    </location>
</feature>
<feature type="transmembrane region" description="Helical" evidence="8">
    <location>
        <begin position="367"/>
        <end position="389"/>
    </location>
</feature>
<evidence type="ECO:0000259" key="9">
    <source>
        <dbReference type="PROSITE" id="PS50928"/>
    </source>
</evidence>
<dbReference type="PANTHER" id="PTHR43357:SF3">
    <property type="entry name" value="FE(3+)-TRANSPORT SYSTEM PERMEASE PROTEIN FBPB 2"/>
    <property type="match status" value="1"/>
</dbReference>
<dbReference type="Proteomes" id="UP001241603">
    <property type="component" value="Unassembled WGS sequence"/>
</dbReference>
<dbReference type="RefSeq" id="WP_266347203.1">
    <property type="nucleotide sequence ID" value="NZ_JAPKNG010000001.1"/>
</dbReference>
<evidence type="ECO:0000313" key="11">
    <source>
        <dbReference type="Proteomes" id="UP001241603"/>
    </source>
</evidence>
<comment type="subcellular location">
    <subcellularLocation>
        <location evidence="1">Cell inner membrane</location>
        <topology evidence="1">Multi-pass membrane protein</topology>
    </subcellularLocation>
    <subcellularLocation>
        <location evidence="8">Cell membrane</location>
        <topology evidence="8">Multi-pass membrane protein</topology>
    </subcellularLocation>
</comment>
<organism evidence="10 11">
    <name type="scientific">Kaistia dalseonensis</name>
    <dbReference type="NCBI Taxonomy" id="410840"/>
    <lineage>
        <taxon>Bacteria</taxon>
        <taxon>Pseudomonadati</taxon>
        <taxon>Pseudomonadota</taxon>
        <taxon>Alphaproteobacteria</taxon>
        <taxon>Hyphomicrobiales</taxon>
        <taxon>Kaistiaceae</taxon>
        <taxon>Kaistia</taxon>
    </lineage>
</organism>
<evidence type="ECO:0000256" key="6">
    <source>
        <dbReference type="ARBA" id="ARBA00022989"/>
    </source>
</evidence>
<feature type="transmembrane region" description="Helical" evidence="8">
    <location>
        <begin position="136"/>
        <end position="156"/>
    </location>
</feature>
<dbReference type="Gene3D" id="1.10.3720.10">
    <property type="entry name" value="MetI-like"/>
    <property type="match status" value="2"/>
</dbReference>
<evidence type="ECO:0000256" key="8">
    <source>
        <dbReference type="RuleBase" id="RU363032"/>
    </source>
</evidence>
<dbReference type="EMBL" id="JAUSVO010000001">
    <property type="protein sequence ID" value="MDQ0436278.1"/>
    <property type="molecule type" value="Genomic_DNA"/>
</dbReference>
<dbReference type="SUPFAM" id="SSF161098">
    <property type="entry name" value="MetI-like"/>
    <property type="match status" value="2"/>
</dbReference>
<dbReference type="CDD" id="cd06261">
    <property type="entry name" value="TM_PBP2"/>
    <property type="match status" value="2"/>
</dbReference>
<sequence>MHGSVETIRPDGTPILLRVRPWSRRPAPPWMAILAVLVSAASLLPLGFVIGVTIQTGWATASAMIFRPRVGELMVNTVLLVIATVPISAVLATALAWLTERTDLPAARLWSWLAVAPLAVPAFVQSYAWISLIPSLHGLGAGVLISVLAYFPFLYLPISAAMRRLDPGLEDAAASLGHSPARVFFRIVLPQLRLAILGGALLVALHLLAEYGLYAMIRFDTFTTAIVEQFQSTFNGPAANMLAGVLVMCCLLLLTLEAGLRGRERYARVGSGAAMRARPLRLGRAAWPCLLLPLLVAFLSLGVPALTLARWLIAGGAEIWDLGSIGLALGQTLFLALAGAALATMAAIPMAWLSIRRPGRLQRLLEGCNYIVGSLPGVVVALALVTITVRVALPLYQTLFTILVAYALMFLPRALISLRASMAQAPVELEQAAASLGRRPIHVLWSVTMRLAAPGAAASMALVSLGVFNELTATQMLAPNGTRTLAMAFWSLSGEIDYAAAAPYALIMVLFSMPLTWLLYVQSRRSAGR</sequence>
<feature type="transmembrane region" description="Helical" evidence="8">
    <location>
        <begin position="30"/>
        <end position="54"/>
    </location>
</feature>
<proteinExistence type="inferred from homology"/>
<keyword evidence="7 8" id="KW-0472">Membrane</keyword>
<keyword evidence="4" id="KW-0997">Cell inner membrane</keyword>
<protein>
    <submittedName>
        <fullName evidence="10">Iron(III) transport system permease protein</fullName>
    </submittedName>
</protein>
<feature type="domain" description="ABC transmembrane type-1" evidence="9">
    <location>
        <begin position="329"/>
        <end position="519"/>
    </location>
</feature>
<comment type="caution">
    <text evidence="10">The sequence shown here is derived from an EMBL/GenBank/DDBJ whole genome shotgun (WGS) entry which is preliminary data.</text>
</comment>
<dbReference type="Pfam" id="PF00528">
    <property type="entry name" value="BPD_transp_1"/>
    <property type="match status" value="2"/>
</dbReference>
<feature type="transmembrane region" description="Helical" evidence="8">
    <location>
        <begin position="447"/>
        <end position="468"/>
    </location>
</feature>
<evidence type="ECO:0000256" key="5">
    <source>
        <dbReference type="ARBA" id="ARBA00022692"/>
    </source>
</evidence>
<evidence type="ECO:0000256" key="2">
    <source>
        <dbReference type="ARBA" id="ARBA00022448"/>
    </source>
</evidence>
<feature type="transmembrane region" description="Helical" evidence="8">
    <location>
        <begin position="501"/>
        <end position="521"/>
    </location>
</feature>